<feature type="region of interest" description="Disordered" evidence="1">
    <location>
        <begin position="1"/>
        <end position="24"/>
    </location>
</feature>
<reference evidence="2" key="2">
    <citation type="submission" date="2020-09" db="EMBL/GenBank/DDBJ databases">
        <authorList>
            <person name="Sun Q."/>
            <person name="Zhou Y."/>
        </authorList>
    </citation>
    <scope>NUCLEOTIDE SEQUENCE</scope>
    <source>
        <strain evidence="2">CGMCC 1.15320</strain>
    </source>
</reference>
<dbReference type="AlphaFoldDB" id="A0A916W1V4"/>
<dbReference type="Proteomes" id="UP000636264">
    <property type="component" value="Unassembled WGS sequence"/>
</dbReference>
<evidence type="ECO:0000313" key="3">
    <source>
        <dbReference type="Proteomes" id="UP000636264"/>
    </source>
</evidence>
<evidence type="ECO:0000313" key="2">
    <source>
        <dbReference type="EMBL" id="GGA59462.1"/>
    </source>
</evidence>
<dbReference type="EMBL" id="BMIF01000002">
    <property type="protein sequence ID" value="GGA59462.1"/>
    <property type="molecule type" value="Genomic_DNA"/>
</dbReference>
<gene>
    <name evidence="2" type="ORF">GCM10011385_11490</name>
</gene>
<accession>A0A916W1V4</accession>
<name>A0A916W1V4_9HYPH</name>
<keyword evidence="3" id="KW-1185">Reference proteome</keyword>
<reference evidence="2" key="1">
    <citation type="journal article" date="2014" name="Int. J. Syst. Evol. Microbiol.">
        <title>Complete genome sequence of Corynebacterium casei LMG S-19264T (=DSM 44701T), isolated from a smear-ripened cheese.</title>
        <authorList>
            <consortium name="US DOE Joint Genome Institute (JGI-PGF)"/>
            <person name="Walter F."/>
            <person name="Albersmeier A."/>
            <person name="Kalinowski J."/>
            <person name="Ruckert C."/>
        </authorList>
    </citation>
    <scope>NUCLEOTIDE SEQUENCE</scope>
    <source>
        <strain evidence="2">CGMCC 1.15320</strain>
    </source>
</reference>
<evidence type="ECO:0000256" key="1">
    <source>
        <dbReference type="SAM" id="MobiDB-lite"/>
    </source>
</evidence>
<protein>
    <submittedName>
        <fullName evidence="2">Uncharacterized protein</fullName>
    </submittedName>
</protein>
<feature type="compositionally biased region" description="Basic residues" evidence="1">
    <location>
        <begin position="10"/>
        <end position="21"/>
    </location>
</feature>
<proteinExistence type="predicted"/>
<sequence length="65" mass="7211">MDEPLANRVRSGRKQPQRARHGSLCQPPTFQAFGQQMAAELAVARFSDYPFMGNIRTAIMESATA</sequence>
<organism evidence="2 3">
    <name type="scientific">Nitratireductor aestuarii</name>
    <dbReference type="NCBI Taxonomy" id="1735103"/>
    <lineage>
        <taxon>Bacteria</taxon>
        <taxon>Pseudomonadati</taxon>
        <taxon>Pseudomonadota</taxon>
        <taxon>Alphaproteobacteria</taxon>
        <taxon>Hyphomicrobiales</taxon>
        <taxon>Phyllobacteriaceae</taxon>
        <taxon>Nitratireductor</taxon>
    </lineage>
</organism>
<comment type="caution">
    <text evidence="2">The sequence shown here is derived from an EMBL/GenBank/DDBJ whole genome shotgun (WGS) entry which is preliminary data.</text>
</comment>